<proteinExistence type="predicted"/>
<organism evidence="3 4">
    <name type="scientific">Phycomyces blakesleeanus</name>
    <dbReference type="NCBI Taxonomy" id="4837"/>
    <lineage>
        <taxon>Eukaryota</taxon>
        <taxon>Fungi</taxon>
        <taxon>Fungi incertae sedis</taxon>
        <taxon>Mucoromycota</taxon>
        <taxon>Mucoromycotina</taxon>
        <taxon>Mucoromycetes</taxon>
        <taxon>Mucorales</taxon>
        <taxon>Phycomycetaceae</taxon>
        <taxon>Phycomyces</taxon>
    </lineage>
</organism>
<dbReference type="PROSITE" id="PS50828">
    <property type="entry name" value="SMR"/>
    <property type="match status" value="1"/>
</dbReference>
<dbReference type="PANTHER" id="PTHR47417">
    <property type="entry name" value="SMR DOMAIN-CONTAINING PROTEIN YPL199C"/>
    <property type="match status" value="1"/>
</dbReference>
<dbReference type="InterPro" id="IPR013899">
    <property type="entry name" value="DUF1771"/>
</dbReference>
<feature type="compositionally biased region" description="Polar residues" evidence="1">
    <location>
        <begin position="47"/>
        <end position="57"/>
    </location>
</feature>
<dbReference type="SMART" id="SM00463">
    <property type="entry name" value="SMR"/>
    <property type="match status" value="1"/>
</dbReference>
<sequence>MGNSQSIGRVVEEGVQIYQAVKQQQQQQQQQQQNQQNQQHQQYQQHSFNGYQPSESPYHQPDSGDDDSEYTRLREMAHQEAEKRNDCYARSKVAYQNGDGGLAKQLSNQGHQHDNTMNRYNNQAADYIYKLKNQGRSPTEIDLHGLFVKEASARVEEAIKRCERENYDHLIIIVGKGLHSTGNIAKLKPAILDLVKRYNVHVEPNKPNPGCLFVEFGKGTGDMSWLDRLSDKMASKECTIM</sequence>
<comment type="caution">
    <text evidence="3">The sequence shown here is derived from an EMBL/GenBank/DDBJ whole genome shotgun (WGS) entry which is preliminary data.</text>
</comment>
<feature type="region of interest" description="Disordered" evidence="1">
    <location>
        <begin position="20"/>
        <end position="68"/>
    </location>
</feature>
<feature type="compositionally biased region" description="Low complexity" evidence="1">
    <location>
        <begin position="23"/>
        <end position="46"/>
    </location>
</feature>
<accession>A0ABR3AZM2</accession>
<dbReference type="InterPro" id="IPR053020">
    <property type="entry name" value="Smr_domain_protein"/>
</dbReference>
<dbReference type="Pfam" id="PF08590">
    <property type="entry name" value="DUF1771"/>
    <property type="match status" value="1"/>
</dbReference>
<dbReference type="Proteomes" id="UP001448207">
    <property type="component" value="Unassembled WGS sequence"/>
</dbReference>
<dbReference type="EMBL" id="JBCLYO010000011">
    <property type="protein sequence ID" value="KAL0085036.1"/>
    <property type="molecule type" value="Genomic_DNA"/>
</dbReference>
<dbReference type="InterPro" id="IPR002625">
    <property type="entry name" value="Smr_dom"/>
</dbReference>
<reference evidence="3 4" key="1">
    <citation type="submission" date="2024-04" db="EMBL/GenBank/DDBJ databases">
        <title>Symmetric and asymmetric DNA N6-adenine methylation regulates different biological responses in Mucorales.</title>
        <authorList>
            <consortium name="Lawrence Berkeley National Laboratory"/>
            <person name="Lax C."/>
            <person name="Mondo S.J."/>
            <person name="Osorio-Concepcion M."/>
            <person name="Muszewska A."/>
            <person name="Corrochano-Luque M."/>
            <person name="Gutierrez G."/>
            <person name="Riley R."/>
            <person name="Lipzen A."/>
            <person name="Guo J."/>
            <person name="Hundley H."/>
            <person name="Amirebrahimi M."/>
            <person name="Ng V."/>
            <person name="Lorenzo-Gutierrez D."/>
            <person name="Binder U."/>
            <person name="Yang J."/>
            <person name="Song Y."/>
            <person name="Canovas D."/>
            <person name="Navarro E."/>
            <person name="Freitag M."/>
            <person name="Gabaldon T."/>
            <person name="Grigoriev I.V."/>
            <person name="Corrochano L.M."/>
            <person name="Nicolas F.E."/>
            <person name="Garre V."/>
        </authorList>
    </citation>
    <scope>NUCLEOTIDE SEQUENCE [LARGE SCALE GENOMIC DNA]</scope>
    <source>
        <strain evidence="3 4">L51</strain>
    </source>
</reference>
<protein>
    <recommendedName>
        <fullName evidence="2">Smr domain-containing protein</fullName>
    </recommendedName>
</protein>
<dbReference type="Gene3D" id="3.30.1370.110">
    <property type="match status" value="1"/>
</dbReference>
<dbReference type="SMART" id="SM01162">
    <property type="entry name" value="DUF1771"/>
    <property type="match status" value="1"/>
</dbReference>
<dbReference type="Pfam" id="PF01713">
    <property type="entry name" value="Smr"/>
    <property type="match status" value="1"/>
</dbReference>
<evidence type="ECO:0000313" key="4">
    <source>
        <dbReference type="Proteomes" id="UP001448207"/>
    </source>
</evidence>
<evidence type="ECO:0000259" key="2">
    <source>
        <dbReference type="PROSITE" id="PS50828"/>
    </source>
</evidence>
<gene>
    <name evidence="3" type="ORF">J3Q64DRAFT_1745233</name>
</gene>
<feature type="domain" description="Smr" evidence="2">
    <location>
        <begin position="141"/>
        <end position="217"/>
    </location>
</feature>
<name>A0ABR3AZM2_PHYBL</name>
<evidence type="ECO:0000313" key="3">
    <source>
        <dbReference type="EMBL" id="KAL0085036.1"/>
    </source>
</evidence>
<keyword evidence="4" id="KW-1185">Reference proteome</keyword>
<dbReference type="PANTHER" id="PTHR47417:SF1">
    <property type="entry name" value="SMR DOMAIN-CONTAINING PROTEIN YPL199C"/>
    <property type="match status" value="1"/>
</dbReference>
<dbReference type="InterPro" id="IPR036063">
    <property type="entry name" value="Smr_dom_sf"/>
</dbReference>
<evidence type="ECO:0000256" key="1">
    <source>
        <dbReference type="SAM" id="MobiDB-lite"/>
    </source>
</evidence>
<dbReference type="SUPFAM" id="SSF160443">
    <property type="entry name" value="SMR domain-like"/>
    <property type="match status" value="1"/>
</dbReference>